<evidence type="ECO:0000256" key="1">
    <source>
        <dbReference type="SAM" id="MobiDB-lite"/>
    </source>
</evidence>
<dbReference type="Proteomes" id="UP001174936">
    <property type="component" value="Unassembled WGS sequence"/>
</dbReference>
<protein>
    <recommendedName>
        <fullName evidence="4">Ankyrin repeat protein</fullName>
    </recommendedName>
</protein>
<name>A0AA39XZT1_9PEZI</name>
<feature type="compositionally biased region" description="Low complexity" evidence="1">
    <location>
        <begin position="123"/>
        <end position="135"/>
    </location>
</feature>
<dbReference type="Gene3D" id="1.25.40.20">
    <property type="entry name" value="Ankyrin repeat-containing domain"/>
    <property type="match status" value="1"/>
</dbReference>
<proteinExistence type="predicted"/>
<evidence type="ECO:0000313" key="3">
    <source>
        <dbReference type="Proteomes" id="UP001174936"/>
    </source>
</evidence>
<accession>A0AA39XZT1</accession>
<reference evidence="2" key="1">
    <citation type="submission" date="2023-06" db="EMBL/GenBank/DDBJ databases">
        <title>Genome-scale phylogeny and comparative genomics of the fungal order Sordariales.</title>
        <authorList>
            <consortium name="Lawrence Berkeley National Laboratory"/>
            <person name="Hensen N."/>
            <person name="Bonometti L."/>
            <person name="Westerberg I."/>
            <person name="Brannstrom I.O."/>
            <person name="Guillou S."/>
            <person name="Cros-Aarteil S."/>
            <person name="Calhoun S."/>
            <person name="Haridas S."/>
            <person name="Kuo A."/>
            <person name="Mondo S."/>
            <person name="Pangilinan J."/>
            <person name="Riley R."/>
            <person name="Labutti K."/>
            <person name="Andreopoulos B."/>
            <person name="Lipzen A."/>
            <person name="Chen C."/>
            <person name="Yanf M."/>
            <person name="Daum C."/>
            <person name="Ng V."/>
            <person name="Clum A."/>
            <person name="Steindorff A."/>
            <person name="Ohm R."/>
            <person name="Martin F."/>
            <person name="Silar P."/>
            <person name="Natvig D."/>
            <person name="Lalanne C."/>
            <person name="Gautier V."/>
            <person name="Ament-Velasquez S.L."/>
            <person name="Kruys A."/>
            <person name="Hutchinson M.I."/>
            <person name="Powell A.J."/>
            <person name="Barry K."/>
            <person name="Miller A.N."/>
            <person name="Grigoriev I.V."/>
            <person name="Debuchy R."/>
            <person name="Gladieux P."/>
            <person name="Thoren M.H."/>
            <person name="Johannesson H."/>
        </authorList>
    </citation>
    <scope>NUCLEOTIDE SEQUENCE</scope>
    <source>
        <strain evidence="2">SMH2532-1</strain>
    </source>
</reference>
<feature type="region of interest" description="Disordered" evidence="1">
    <location>
        <begin position="123"/>
        <end position="146"/>
    </location>
</feature>
<dbReference type="Pfam" id="PF13857">
    <property type="entry name" value="Ank_5"/>
    <property type="match status" value="1"/>
</dbReference>
<sequence length="217" mass="24014">MSRNPYLLAADDPEGLLALLQEDPSLASGQDEHGYSLIHAAASYNHLDLLRKLVRDFKVPIDLRDEDGETALFVIETVDVARVLVEELALDPSLKNDEGLTASEKIEAEDEFPAVAEYLKTLNSSSTTTNGTTNGEASESLVLPPAPEGLQVRVGMMDEAEVEELQADPEIRRRIEELAAREDFQSPEGQAELRRLVMEVIVGQELSEERSVRSRQE</sequence>
<evidence type="ECO:0008006" key="4">
    <source>
        <dbReference type="Google" id="ProtNLM"/>
    </source>
</evidence>
<keyword evidence="3" id="KW-1185">Reference proteome</keyword>
<dbReference type="InterPro" id="IPR036770">
    <property type="entry name" value="Ankyrin_rpt-contain_sf"/>
</dbReference>
<evidence type="ECO:0000313" key="2">
    <source>
        <dbReference type="EMBL" id="KAK0643337.1"/>
    </source>
</evidence>
<dbReference type="EMBL" id="JAULSV010000005">
    <property type="protein sequence ID" value="KAK0643337.1"/>
    <property type="molecule type" value="Genomic_DNA"/>
</dbReference>
<dbReference type="AlphaFoldDB" id="A0AA39XZT1"/>
<dbReference type="SUPFAM" id="SSF48403">
    <property type="entry name" value="Ankyrin repeat"/>
    <property type="match status" value="1"/>
</dbReference>
<dbReference type="InterPro" id="IPR002110">
    <property type="entry name" value="Ankyrin_rpt"/>
</dbReference>
<gene>
    <name evidence="2" type="ORF">B0T16DRAFT_332152</name>
</gene>
<comment type="caution">
    <text evidence="2">The sequence shown here is derived from an EMBL/GenBank/DDBJ whole genome shotgun (WGS) entry which is preliminary data.</text>
</comment>
<organism evidence="2 3">
    <name type="scientific">Cercophora newfieldiana</name>
    <dbReference type="NCBI Taxonomy" id="92897"/>
    <lineage>
        <taxon>Eukaryota</taxon>
        <taxon>Fungi</taxon>
        <taxon>Dikarya</taxon>
        <taxon>Ascomycota</taxon>
        <taxon>Pezizomycotina</taxon>
        <taxon>Sordariomycetes</taxon>
        <taxon>Sordariomycetidae</taxon>
        <taxon>Sordariales</taxon>
        <taxon>Lasiosphaeriaceae</taxon>
        <taxon>Cercophora</taxon>
    </lineage>
</organism>